<dbReference type="Gene3D" id="3.40.50.11310">
    <property type="entry name" value="Bacterial phosphonate metabolism protein PhnH"/>
    <property type="match status" value="1"/>
</dbReference>
<keyword evidence="2" id="KW-1185">Reference proteome</keyword>
<sequence>MSLLTGFAQPIEQSQQAFRLILKALSEPGHIVTLPDSPIWGALNAASTAALLTLADQETPIQLCLALESEQVLTNIRFHSGAPLANNAEEVCFALFDAQLQAADLQALPHGSEISPEFSTTVMIQLDSLDQGSALRLTGPGIEQQRVISPSLPPVLLDYLINRPQRFPLGLDFLLTCGERLLALPRTTHVEVC</sequence>
<dbReference type="RefSeq" id="WP_112347939.1">
    <property type="nucleotide sequence ID" value="NZ_CAMIQC010000004.1"/>
</dbReference>
<protein>
    <submittedName>
        <fullName evidence="1">Phosphonate C-P lyase system protein PhnH</fullName>
    </submittedName>
</protein>
<reference evidence="1 2" key="1">
    <citation type="submission" date="2020-12" db="EMBL/GenBank/DDBJ databases">
        <title>Enhanced detection system for hospital associated transmission using whole genome sequencing surveillance.</title>
        <authorList>
            <person name="Harrison L.H."/>
            <person name="Van Tyne D."/>
            <person name="Marsh J.W."/>
            <person name="Griffith M.P."/>
            <person name="Snyder D.J."/>
            <person name="Cooper V.S."/>
            <person name="Mustapha M."/>
        </authorList>
    </citation>
    <scope>NUCLEOTIDE SEQUENCE [LARGE SCALE GENOMIC DNA]</scope>
    <source>
        <strain evidence="1 2">SER00238</strain>
    </source>
</reference>
<dbReference type="SUPFAM" id="SSF159709">
    <property type="entry name" value="PhnH-like"/>
    <property type="match status" value="1"/>
</dbReference>
<dbReference type="InterPro" id="IPR038058">
    <property type="entry name" value="PhnH-like_sp"/>
</dbReference>
<proteinExistence type="predicted"/>
<dbReference type="GO" id="GO:0016829">
    <property type="term" value="F:lyase activity"/>
    <property type="evidence" value="ECO:0007669"/>
    <property type="project" value="UniProtKB-KW"/>
</dbReference>
<dbReference type="NCBIfam" id="TIGR03292">
    <property type="entry name" value="PhnH_redo"/>
    <property type="match status" value="1"/>
</dbReference>
<dbReference type="Pfam" id="PF05845">
    <property type="entry name" value="PhnH"/>
    <property type="match status" value="1"/>
</dbReference>
<dbReference type="InterPro" id="IPR008772">
    <property type="entry name" value="Phosphonate_metab_PhnH"/>
</dbReference>
<accession>A0ABS0TTN0</accession>
<dbReference type="PIRSF" id="PIRSF020680">
    <property type="entry name" value="PhnH"/>
    <property type="match status" value="1"/>
</dbReference>
<gene>
    <name evidence="1" type="primary">phnH</name>
    <name evidence="1" type="ORF">JEQ07_15105</name>
</gene>
<name>A0ABS0TTN0_SERPR</name>
<dbReference type="Proteomes" id="UP000639004">
    <property type="component" value="Unassembled WGS sequence"/>
</dbReference>
<dbReference type="EMBL" id="JAEHSL010000011">
    <property type="protein sequence ID" value="MBI6181718.1"/>
    <property type="molecule type" value="Genomic_DNA"/>
</dbReference>
<evidence type="ECO:0000313" key="1">
    <source>
        <dbReference type="EMBL" id="MBI6181718.1"/>
    </source>
</evidence>
<organism evidence="1 2">
    <name type="scientific">Serratia proteamaculans</name>
    <dbReference type="NCBI Taxonomy" id="28151"/>
    <lineage>
        <taxon>Bacteria</taxon>
        <taxon>Pseudomonadati</taxon>
        <taxon>Pseudomonadota</taxon>
        <taxon>Gammaproteobacteria</taxon>
        <taxon>Enterobacterales</taxon>
        <taxon>Yersiniaceae</taxon>
        <taxon>Serratia</taxon>
    </lineage>
</organism>
<evidence type="ECO:0000313" key="2">
    <source>
        <dbReference type="Proteomes" id="UP000639004"/>
    </source>
</evidence>
<comment type="caution">
    <text evidence="1">The sequence shown here is derived from an EMBL/GenBank/DDBJ whole genome shotgun (WGS) entry which is preliminary data.</text>
</comment>
<keyword evidence="1" id="KW-0456">Lyase</keyword>